<evidence type="ECO:0000259" key="9">
    <source>
        <dbReference type="Pfam" id="PF11919"/>
    </source>
</evidence>
<dbReference type="GO" id="GO:0070628">
    <property type="term" value="F:proteasome binding"/>
    <property type="evidence" value="ECO:0007669"/>
    <property type="project" value="InterPro"/>
</dbReference>
<dbReference type="InterPro" id="IPR035309">
    <property type="entry name" value="PSME4"/>
</dbReference>
<evidence type="ECO:0000313" key="12">
    <source>
        <dbReference type="EMBL" id="CEK81081.1"/>
    </source>
</evidence>
<evidence type="ECO:0000256" key="2">
    <source>
        <dbReference type="ARBA" id="ARBA00004496"/>
    </source>
</evidence>
<evidence type="ECO:0000256" key="4">
    <source>
        <dbReference type="ARBA" id="ARBA00022490"/>
    </source>
</evidence>
<evidence type="ECO:0000256" key="3">
    <source>
        <dbReference type="ARBA" id="ARBA00005739"/>
    </source>
</evidence>
<keyword evidence="5" id="KW-0677">Repeat</keyword>
<feature type="non-terminal residue" evidence="12">
    <location>
        <position position="1"/>
    </location>
</feature>
<evidence type="ECO:0000259" key="11">
    <source>
        <dbReference type="Pfam" id="PF23096"/>
    </source>
</evidence>
<dbReference type="GO" id="GO:0006281">
    <property type="term" value="P:DNA repair"/>
    <property type="evidence" value="ECO:0007669"/>
    <property type="project" value="UniProtKB-KW"/>
</dbReference>
<gene>
    <name evidence="12" type="primary">ORF124208</name>
</gene>
<evidence type="ECO:0000256" key="7">
    <source>
        <dbReference type="ARBA" id="ARBA00023204"/>
    </source>
</evidence>
<dbReference type="SUPFAM" id="SSF48371">
    <property type="entry name" value="ARM repeat"/>
    <property type="match status" value="2"/>
</dbReference>
<keyword evidence="8" id="KW-0539">Nucleus</keyword>
<organism evidence="12">
    <name type="scientific">Arion vulgaris</name>
    <dbReference type="NCBI Taxonomy" id="1028688"/>
    <lineage>
        <taxon>Eukaryota</taxon>
        <taxon>Metazoa</taxon>
        <taxon>Spiralia</taxon>
        <taxon>Lophotrochozoa</taxon>
        <taxon>Mollusca</taxon>
        <taxon>Gastropoda</taxon>
        <taxon>Heterobranchia</taxon>
        <taxon>Euthyneura</taxon>
        <taxon>Panpulmonata</taxon>
        <taxon>Eupulmonata</taxon>
        <taxon>Stylommatophora</taxon>
        <taxon>Helicina</taxon>
        <taxon>Arionoidea</taxon>
        <taxon>Arionidae</taxon>
        <taxon>Arion</taxon>
    </lineage>
</organism>
<feature type="domain" description="Proteasome activator complex subunit 4 C-terminal" evidence="9">
    <location>
        <begin position="1615"/>
        <end position="1701"/>
    </location>
</feature>
<name>A0A0B7AM72_9EUPU</name>
<evidence type="ECO:0000256" key="8">
    <source>
        <dbReference type="ARBA" id="ARBA00023242"/>
    </source>
</evidence>
<feature type="domain" description="Proteasome activator complex subunit 4-like HEAT repeat-like" evidence="11">
    <location>
        <begin position="1030"/>
        <end position="1319"/>
    </location>
</feature>
<reference evidence="12" key="1">
    <citation type="submission" date="2014-12" db="EMBL/GenBank/DDBJ databases">
        <title>Insight into the proteome of Arion vulgaris.</title>
        <authorList>
            <person name="Aradska J."/>
            <person name="Bulat T."/>
            <person name="Smidak R."/>
            <person name="Sarate P."/>
            <person name="Gangsoo J."/>
            <person name="Sialana F."/>
            <person name="Bilban M."/>
            <person name="Lubec G."/>
        </authorList>
    </citation>
    <scope>NUCLEOTIDE SEQUENCE</scope>
    <source>
        <tissue evidence="12">Skin</tissue>
    </source>
</reference>
<evidence type="ECO:0000259" key="10">
    <source>
        <dbReference type="Pfam" id="PF16507"/>
    </source>
</evidence>
<dbReference type="EMBL" id="HACG01034216">
    <property type="protein sequence ID" value="CEK81081.1"/>
    <property type="molecule type" value="Transcribed_RNA"/>
</dbReference>
<dbReference type="Gene3D" id="1.25.10.10">
    <property type="entry name" value="Leucine-rich Repeat Variant"/>
    <property type="match status" value="1"/>
</dbReference>
<dbReference type="Pfam" id="PF23096">
    <property type="entry name" value="HEAT_PSME4"/>
    <property type="match status" value="1"/>
</dbReference>
<evidence type="ECO:0000256" key="5">
    <source>
        <dbReference type="ARBA" id="ARBA00022737"/>
    </source>
</evidence>
<dbReference type="Pfam" id="PF11919">
    <property type="entry name" value="PSME4_C"/>
    <property type="match status" value="1"/>
</dbReference>
<accession>A0A0B7AM72</accession>
<dbReference type="Pfam" id="PF16507">
    <property type="entry name" value="HEAT_PSME4_mid"/>
    <property type="match status" value="1"/>
</dbReference>
<dbReference type="InterPro" id="IPR055455">
    <property type="entry name" value="HEAT_PSME4"/>
</dbReference>
<protein>
    <recommendedName>
        <fullName evidence="13">Proteasome activator complex subunit 4 C-terminal domain-containing protein</fullName>
    </recommendedName>
</protein>
<dbReference type="InterPro" id="IPR011989">
    <property type="entry name" value="ARM-like"/>
</dbReference>
<comment type="subcellular location">
    <subcellularLocation>
        <location evidence="2">Cytoplasm</location>
    </subcellularLocation>
    <subcellularLocation>
        <location evidence="1">Nucleus speckle</location>
    </subcellularLocation>
</comment>
<dbReference type="InterPro" id="IPR021843">
    <property type="entry name" value="PSME4_C"/>
</dbReference>
<sequence>KIVEDLSKNGGGCRVFPIKFDSNFRNAVRACNPYFDENATQEILDEWRPWLCPFDMLVIGGLQCLELFLPTSLPPELHHKGFKLWLDEFLKLWKSFHSMPSWEGSLINLFSRLAHDNVGYIDWTPHIPMIFTRLLRSFCLPVGAKQLIPNRNQNAYDIISVSTWIVSMMGGPDTSVQDHITKLFKALHSFFHPSNVGRWTLRLGSFLHNLPKMFVRRLCRERYKVMSWLPPISDEYKLTDAQVTEFVESMKSSVFVAMFSKFGSQEASMAMRNLATLRPEIVAPLLLEKMYPAMETLIEPHRLIACMICIVSVVRPMLTSPKYYPEGPSHVLPLLNLALPGIDPNDFKKTLVTLQMISTFVTLIPIVDCSIACHTVPGLTEHEKDLCSATAQFEDFVLSFLDRIQNLIEHSSQEVTSFGALERQTPEQSVLEVGLASTVSAMLQQCSTAIYMSALKKIHQFVISNVFEVKVSGKLAAHLVRAVIRTKPEIGLKMFIPHLCSNIQTFLQDHPAAYEEHLLDNTFLWNLVILSHAVRCDASALLPYKTELLEVLHKILKLKSVFGFELSGQFLKHLLRGLTQMYPLDFRSVDKDFDKPVTEYLPIKDWGTPGNLDKLNVHWHIPSSEELDLAQEIVDTILVPELEFFHSFTSTNEISKEDLLRRLNIVAELILGAGSYFPPWEDEKVLLKKSQVPLAKFRCIVKIDDRVLTAKGENVRVAVHEAMSHLLRCMSISREDDTRSLFHVVKIYEVIMQHHGTVKSEFDGRWKSFHVVKSALENQLVAKKKHLRALLIDRIHLQHELRTLNSCGHSVTSRHQIMLNELLSLSLSRYREVRKRAQTCLHQAFRTYDYSYLTCLPQVIENLKNKDVEQHVFKGSLYVIQSGGKTCLANKRDWLTLSKVWPAIVQAHQFEKPSILKVIEDIMNKLFKGLETFAVTIATTDSAIAAATNLMCQGTAPLPSVHTATEQELLSAVDYEKTTNAAALENYNCLTDELINLIESGQLTWKFNQIGLEFLSLLLHEDIQPSARYVSLFAKNGINDLLYVRKLSCNTLSTVLELQKRKPKKVTVDIEKVAGVGPIDTAKLVPGDREDNRWLQFDPANFITTEEQWNKSVFIDKTHWGYFTWPKELKTHAAYSELPKLDRSREEMPEAERPIYDCFMNEEFVAKIFEYLALEEDKSTDKFRQSVLKYFKNMFRNHGDMFLSKFKPHIESRIKDMSHDKHASSQRCAMEVLAGIIAGSKLWPYHKLESLWSWVTPLLENVLSNFTVETASDWGNFFLYICENRDPRKLQWLYRLLLNNPLSGEGGAFGDSARLFMLQQAILQQEWRIPEYLHAVVNYLRPHMAHNYKNVRDRIGSLLSSCLHIDFKITEHSVTRSPKREDIIRSVLPQLEQFKNFVKPPEADVKPPEAEPSSSSEAMIVDAVISDDSEEKKTAVRLCKTIVQWVSTCFSRSLSPCPKEVFQLLPIIENLQSEANDEDLRDDCKNVMLSLSQVFVPEDSIDMALNTIKEVAGLKSWHARANILNYMQQMVFGNFFLLQSEKHKRTIQNMLLHLLCDEQLEVREIAAVTLSGIIHCNYVELDKEMLDHFERLRSTKVKVRRNTSPLEPVSLQRLIQRHAGVLGLSACVQAYPYDVPEFIPQVLVDLSVHVNDPQPIGTTVTKTLSNFRRTHYDNWHDHKRMFTDDQLVILTDLLISPNYYA</sequence>
<proteinExistence type="inferred from homology"/>
<comment type="similarity">
    <text evidence="3">Belongs to the BLM10 family.</text>
</comment>
<keyword evidence="6" id="KW-0227">DNA damage</keyword>
<evidence type="ECO:0000256" key="6">
    <source>
        <dbReference type="ARBA" id="ARBA00022763"/>
    </source>
</evidence>
<dbReference type="InterPro" id="IPR032430">
    <property type="entry name" value="Blm10_mid"/>
</dbReference>
<keyword evidence="7" id="KW-0234">DNA repair</keyword>
<dbReference type="InterPro" id="IPR016024">
    <property type="entry name" value="ARM-type_fold"/>
</dbReference>
<feature type="domain" description="Proteasome activator Blm10 middle HEAT repeats region" evidence="10">
    <location>
        <begin position="181"/>
        <end position="673"/>
    </location>
</feature>
<dbReference type="GO" id="GO:0010499">
    <property type="term" value="P:proteasomal ubiquitin-independent protein catabolic process"/>
    <property type="evidence" value="ECO:0007669"/>
    <property type="project" value="TreeGrafter"/>
</dbReference>
<dbReference type="GO" id="GO:0016607">
    <property type="term" value="C:nuclear speck"/>
    <property type="evidence" value="ECO:0007669"/>
    <property type="project" value="UniProtKB-SubCell"/>
</dbReference>
<dbReference type="GO" id="GO:0016504">
    <property type="term" value="F:peptidase activator activity"/>
    <property type="evidence" value="ECO:0007669"/>
    <property type="project" value="InterPro"/>
</dbReference>
<dbReference type="GO" id="GO:0005829">
    <property type="term" value="C:cytosol"/>
    <property type="evidence" value="ECO:0007669"/>
    <property type="project" value="TreeGrafter"/>
</dbReference>
<dbReference type="PANTHER" id="PTHR32170">
    <property type="entry name" value="PROTEASOME ACTIVATOR COMPLEX SUBUNIT 4"/>
    <property type="match status" value="1"/>
</dbReference>
<evidence type="ECO:0000256" key="1">
    <source>
        <dbReference type="ARBA" id="ARBA00004324"/>
    </source>
</evidence>
<dbReference type="PANTHER" id="PTHR32170:SF3">
    <property type="entry name" value="PROTEASOME ACTIVATOR COMPLEX SUBUNIT 4"/>
    <property type="match status" value="1"/>
</dbReference>
<evidence type="ECO:0008006" key="13">
    <source>
        <dbReference type="Google" id="ProtNLM"/>
    </source>
</evidence>
<keyword evidence="4" id="KW-0963">Cytoplasm</keyword>